<proteinExistence type="predicted"/>
<dbReference type="Proteomes" id="UP000033740">
    <property type="component" value="Unassembled WGS sequence"/>
</dbReference>
<gene>
    <name evidence="2" type="ORF">RS86_00686</name>
</gene>
<dbReference type="SUPFAM" id="SSF52540">
    <property type="entry name" value="P-loop containing nucleoside triphosphate hydrolases"/>
    <property type="match status" value="1"/>
</dbReference>
<dbReference type="InterPro" id="IPR058852">
    <property type="entry name" value="HTH_77"/>
</dbReference>
<dbReference type="PROSITE" id="PS00622">
    <property type="entry name" value="HTH_LUXR_1"/>
    <property type="match status" value="1"/>
</dbReference>
<dbReference type="Pfam" id="PF25872">
    <property type="entry name" value="HTH_77"/>
    <property type="match status" value="1"/>
</dbReference>
<protein>
    <submittedName>
        <fullName evidence="2">Putative HTH-type transcriptional regulator</fullName>
    </submittedName>
</protein>
<dbReference type="Gene3D" id="3.40.50.300">
    <property type="entry name" value="P-loop containing nucleotide triphosphate hydrolases"/>
    <property type="match status" value="1"/>
</dbReference>
<evidence type="ECO:0000313" key="3">
    <source>
        <dbReference type="Proteomes" id="UP000033740"/>
    </source>
</evidence>
<keyword evidence="3" id="KW-1185">Reference proteome</keyword>
<dbReference type="EMBL" id="JYIX01000026">
    <property type="protein sequence ID" value="KJL34634.1"/>
    <property type="molecule type" value="Genomic_DNA"/>
</dbReference>
<dbReference type="SMART" id="SM00421">
    <property type="entry name" value="HTH_LUXR"/>
    <property type="match status" value="1"/>
</dbReference>
<dbReference type="PRINTS" id="PR00364">
    <property type="entry name" value="DISEASERSIST"/>
</dbReference>
<name>A0A0F0LPK9_9MICO</name>
<dbReference type="PRINTS" id="PR00038">
    <property type="entry name" value="HTHLUXR"/>
</dbReference>
<accession>A0A0F0LPK9</accession>
<feature type="domain" description="HTH luxR-type" evidence="1">
    <location>
        <begin position="675"/>
        <end position="740"/>
    </location>
</feature>
<evidence type="ECO:0000313" key="2">
    <source>
        <dbReference type="EMBL" id="KJL34634.1"/>
    </source>
</evidence>
<dbReference type="CDD" id="cd06170">
    <property type="entry name" value="LuxR_C_like"/>
    <property type="match status" value="1"/>
</dbReference>
<dbReference type="InterPro" id="IPR027417">
    <property type="entry name" value="P-loop_NTPase"/>
</dbReference>
<dbReference type="SUPFAM" id="SSF46894">
    <property type="entry name" value="C-terminal effector domain of the bipartite response regulators"/>
    <property type="match status" value="1"/>
</dbReference>
<dbReference type="GO" id="GO:0003677">
    <property type="term" value="F:DNA binding"/>
    <property type="evidence" value="ECO:0007669"/>
    <property type="project" value="InterPro"/>
</dbReference>
<dbReference type="InterPro" id="IPR000792">
    <property type="entry name" value="Tscrpt_reg_LuxR_C"/>
</dbReference>
<dbReference type="Gene3D" id="1.10.10.10">
    <property type="entry name" value="Winged helix-like DNA-binding domain superfamily/Winged helix DNA-binding domain"/>
    <property type="match status" value="1"/>
</dbReference>
<dbReference type="PROSITE" id="PS50043">
    <property type="entry name" value="HTH_LUXR_2"/>
    <property type="match status" value="1"/>
</dbReference>
<dbReference type="Pfam" id="PF00196">
    <property type="entry name" value="GerE"/>
    <property type="match status" value="1"/>
</dbReference>
<sequence>MIREPRSAFVGRGRELDALSALLRDTRLVTLTGVGGAGKTRLAIRAANAHADATGDPVWFVALDGVQDPRRLPLAVARALPLGEQSVRDPREFVIEVLGETPALLVLDNCEHLVDAVAAMADELLDAVPALRIVATSRRRLELDGESVFAVPPLEVEAAAGDVSEAVALLTARARAADSSFVLHPEEAPIAVEICRTLDGLPLAIELAASRLRTLSPADLAARLSSRFTVLRGTSRSASARQRTLRAVVDWSHDLCSPSQRALWAAVSTFAGPFDLAAAAAVAGEPEETILDLLDELVAQSLVEADRDAGRFRLLETIRGYGRELAEDSGARPALVRRHLAHYARVAADANRHWYGPRQAETIAGLRADRAELQAALRAAAALDTAAALGLFADLRYHWGVGGYLLEGRGWASRLLPLADATPDLRVPALLTATWLCLLQGDLDEARIRLDEAAVLSADLPAALRTRTEIERHRWNGTLALFSGDAAHAREEFVHSIRLAVDAGLPEESLFAQFQLTTAMSHLGLPDASLPAAAAERYADATGERWMRSLALWARALASFTERALDDAESIAQEALAVDTGIDDPAGDCLVLELLAWIAAARSRAERSAVLLGAARSRWRRIGSGIEVHGPQMTAHHDRCVEIVRSRLGRRAAERLAALGERLSPAEAASFHEDRAPRTPALSDREREVAAGVHAGLSNRGIAERLVLSVRTVDTHVQRIFAKLGVSSRAQIAAWYEADTAGSNR</sequence>
<dbReference type="InterPro" id="IPR036388">
    <property type="entry name" value="WH-like_DNA-bd_sf"/>
</dbReference>
<dbReference type="RefSeq" id="WP_045270824.1">
    <property type="nucleotide sequence ID" value="NZ_JYIX01000026.1"/>
</dbReference>
<dbReference type="PANTHER" id="PTHR47691">
    <property type="entry name" value="REGULATOR-RELATED"/>
    <property type="match status" value="1"/>
</dbReference>
<dbReference type="InterPro" id="IPR016032">
    <property type="entry name" value="Sig_transdc_resp-reg_C-effctor"/>
</dbReference>
<evidence type="ECO:0000259" key="1">
    <source>
        <dbReference type="PROSITE" id="PS50043"/>
    </source>
</evidence>
<dbReference type="PATRIC" id="fig|582680.6.peg.707"/>
<reference evidence="2 3" key="1">
    <citation type="submission" date="2015-02" db="EMBL/GenBank/DDBJ databases">
        <title>Draft genome sequences of ten Microbacterium spp. with emphasis on heavy metal contaminated environments.</title>
        <authorList>
            <person name="Corretto E."/>
        </authorList>
    </citation>
    <scope>NUCLEOTIDE SEQUENCE [LARGE SCALE GENOMIC DNA]</scope>
    <source>
        <strain evidence="2 3">ARN176</strain>
    </source>
</reference>
<dbReference type="AlphaFoldDB" id="A0A0F0LPK9"/>
<comment type="caution">
    <text evidence="2">The sequence shown here is derived from an EMBL/GenBank/DDBJ whole genome shotgun (WGS) entry which is preliminary data.</text>
</comment>
<dbReference type="PANTHER" id="PTHR47691:SF3">
    <property type="entry name" value="HTH-TYPE TRANSCRIPTIONAL REGULATOR RV0890C-RELATED"/>
    <property type="match status" value="1"/>
</dbReference>
<dbReference type="GO" id="GO:0006355">
    <property type="term" value="P:regulation of DNA-templated transcription"/>
    <property type="evidence" value="ECO:0007669"/>
    <property type="project" value="InterPro"/>
</dbReference>
<dbReference type="STRING" id="582680.RS86_00686"/>
<organism evidence="2 3">
    <name type="scientific">Microbacterium azadirachtae</name>
    <dbReference type="NCBI Taxonomy" id="582680"/>
    <lineage>
        <taxon>Bacteria</taxon>
        <taxon>Bacillati</taxon>
        <taxon>Actinomycetota</taxon>
        <taxon>Actinomycetes</taxon>
        <taxon>Micrococcales</taxon>
        <taxon>Microbacteriaceae</taxon>
        <taxon>Microbacterium</taxon>
    </lineage>
</organism>